<dbReference type="Gene3D" id="3.15.10.30">
    <property type="entry name" value="Haemolymph juvenile hormone binding protein"/>
    <property type="match status" value="1"/>
</dbReference>
<evidence type="ECO:0000256" key="1">
    <source>
        <dbReference type="SAM" id="SignalP"/>
    </source>
</evidence>
<dbReference type="OrthoDB" id="10013584at2759"/>
<name>E2AZB0_CAMFO</name>
<keyword evidence="1" id="KW-0732">Signal</keyword>
<dbReference type="InterPro" id="IPR038606">
    <property type="entry name" value="To_sf"/>
</dbReference>
<proteinExistence type="predicted"/>
<sequence length="239" mass="27006">MFAVIFAFMLVTTYAAEIPSYINVCGRQNLNQCIKDNMNNLKSKICEGLTDLNIPPLEPLNIDKLVISETANNKIYLNNVQITGLCDFIINSVSVDLDKIIFNIDTSFNRLYLNGTYDIDIHILVPIAYKAPIYLTTDNASIKIIMQASKAIKKGIEHLYVSELKSNIDVKGYDAQYGLKENELSQLGQILGGLIGSNQEEFLQRLIPSLEEEISKWLISIVNSVFKTFSYEQLFPHRT</sequence>
<dbReference type="Pfam" id="PF06585">
    <property type="entry name" value="JHBP"/>
    <property type="match status" value="1"/>
</dbReference>
<dbReference type="InterPro" id="IPR010562">
    <property type="entry name" value="Haemolymph_juvenile_hormone-bd"/>
</dbReference>
<feature type="chain" id="PRO_5013288483" evidence="1">
    <location>
        <begin position="16"/>
        <end position="239"/>
    </location>
</feature>
<gene>
    <name evidence="2" type="ORF">EAG_04434</name>
</gene>
<dbReference type="AlphaFoldDB" id="E2AZB0"/>
<dbReference type="PANTHER" id="PTHR11008:SF41">
    <property type="entry name" value="RE70318P"/>
    <property type="match status" value="1"/>
</dbReference>
<keyword evidence="3" id="KW-1185">Reference proteome</keyword>
<dbReference type="OMA" id="KMKINLD"/>
<dbReference type="EMBL" id="GL444166">
    <property type="protein sequence ID" value="EFN61232.1"/>
    <property type="molecule type" value="Genomic_DNA"/>
</dbReference>
<feature type="signal peptide" evidence="1">
    <location>
        <begin position="1"/>
        <end position="15"/>
    </location>
</feature>
<evidence type="ECO:0000313" key="3">
    <source>
        <dbReference type="Proteomes" id="UP000000311"/>
    </source>
</evidence>
<dbReference type="InParanoid" id="E2AZB0"/>
<reference evidence="2 3" key="1">
    <citation type="journal article" date="2010" name="Science">
        <title>Genomic comparison of the ants Camponotus floridanus and Harpegnathos saltator.</title>
        <authorList>
            <person name="Bonasio R."/>
            <person name="Zhang G."/>
            <person name="Ye C."/>
            <person name="Mutti N.S."/>
            <person name="Fang X."/>
            <person name="Qin N."/>
            <person name="Donahue G."/>
            <person name="Yang P."/>
            <person name="Li Q."/>
            <person name="Li C."/>
            <person name="Zhang P."/>
            <person name="Huang Z."/>
            <person name="Berger S.L."/>
            <person name="Reinberg D."/>
            <person name="Wang J."/>
            <person name="Liebig J."/>
        </authorList>
    </citation>
    <scope>NUCLEOTIDE SEQUENCE [LARGE SCALE GENOMIC DNA]</scope>
    <source>
        <strain evidence="3">C129</strain>
    </source>
</reference>
<organism evidence="3">
    <name type="scientific">Camponotus floridanus</name>
    <name type="common">Florida carpenter ant</name>
    <dbReference type="NCBI Taxonomy" id="104421"/>
    <lineage>
        <taxon>Eukaryota</taxon>
        <taxon>Metazoa</taxon>
        <taxon>Ecdysozoa</taxon>
        <taxon>Arthropoda</taxon>
        <taxon>Hexapoda</taxon>
        <taxon>Insecta</taxon>
        <taxon>Pterygota</taxon>
        <taxon>Neoptera</taxon>
        <taxon>Endopterygota</taxon>
        <taxon>Hymenoptera</taxon>
        <taxon>Apocrita</taxon>
        <taxon>Aculeata</taxon>
        <taxon>Formicoidea</taxon>
        <taxon>Formicidae</taxon>
        <taxon>Formicinae</taxon>
        <taxon>Camponotus</taxon>
    </lineage>
</organism>
<protein>
    <submittedName>
        <fullName evidence="2">Putative beta-carotene-binding protein</fullName>
    </submittedName>
</protein>
<accession>E2AZB0</accession>
<dbReference type="GO" id="GO:0005615">
    <property type="term" value="C:extracellular space"/>
    <property type="evidence" value="ECO:0007669"/>
    <property type="project" value="TreeGrafter"/>
</dbReference>
<evidence type="ECO:0000313" key="2">
    <source>
        <dbReference type="EMBL" id="EFN61232.1"/>
    </source>
</evidence>
<dbReference type="Proteomes" id="UP000000311">
    <property type="component" value="Unassembled WGS sequence"/>
</dbReference>
<dbReference type="SMART" id="SM00700">
    <property type="entry name" value="JHBP"/>
    <property type="match status" value="1"/>
</dbReference>
<dbReference type="KEGG" id="cfo:105257638"/>
<dbReference type="PANTHER" id="PTHR11008">
    <property type="entry name" value="PROTEIN TAKEOUT-LIKE PROTEIN"/>
    <property type="match status" value="1"/>
</dbReference>